<dbReference type="AlphaFoldDB" id="A9GQH7"/>
<protein>
    <submittedName>
        <fullName evidence="1">Uncharacterized protein</fullName>
    </submittedName>
</protein>
<sequence length="150" mass="15802">MASSAVAICLLAGYPTSAGRGARVTGSSGAELALRGITALQVRGPTGESRQNRDWYAPCLGVRCPLHRMRTVHHEGGQPMLRKVLAVLLVSTIPLAAGCFVDADDDKDEGEDDCITACSTDRDDCIAACDDDGDCVTACEEDHDCDSLCI</sequence>
<keyword evidence="2" id="KW-1185">Reference proteome</keyword>
<gene>
    <name evidence="1" type="ordered locus">sce0286</name>
</gene>
<evidence type="ECO:0000313" key="1">
    <source>
        <dbReference type="EMBL" id="CAN90443.1"/>
    </source>
</evidence>
<evidence type="ECO:0000313" key="2">
    <source>
        <dbReference type="Proteomes" id="UP000002139"/>
    </source>
</evidence>
<dbReference type="EMBL" id="AM746676">
    <property type="protein sequence ID" value="CAN90443.1"/>
    <property type="molecule type" value="Genomic_DNA"/>
</dbReference>
<dbReference type="HOGENOM" id="CLU_1739330_0_0_7"/>
<dbReference type="KEGG" id="scl:sce0286"/>
<organism evidence="1 2">
    <name type="scientific">Sorangium cellulosum (strain So ce56)</name>
    <name type="common">Polyangium cellulosum (strain So ce56)</name>
    <dbReference type="NCBI Taxonomy" id="448385"/>
    <lineage>
        <taxon>Bacteria</taxon>
        <taxon>Pseudomonadati</taxon>
        <taxon>Myxococcota</taxon>
        <taxon>Polyangia</taxon>
        <taxon>Polyangiales</taxon>
        <taxon>Polyangiaceae</taxon>
        <taxon>Sorangium</taxon>
    </lineage>
</organism>
<reference evidence="1 2" key="1">
    <citation type="journal article" date="2007" name="Nat. Biotechnol.">
        <title>Complete genome sequence of the myxobacterium Sorangium cellulosum.</title>
        <authorList>
            <person name="Schneiker S."/>
            <person name="Perlova O."/>
            <person name="Kaiser O."/>
            <person name="Gerth K."/>
            <person name="Alici A."/>
            <person name="Altmeyer M.O."/>
            <person name="Bartels D."/>
            <person name="Bekel T."/>
            <person name="Beyer S."/>
            <person name="Bode E."/>
            <person name="Bode H.B."/>
            <person name="Bolten C.J."/>
            <person name="Choudhuri J.V."/>
            <person name="Doss S."/>
            <person name="Elnakady Y.A."/>
            <person name="Frank B."/>
            <person name="Gaigalat L."/>
            <person name="Goesmann A."/>
            <person name="Groeger C."/>
            <person name="Gross F."/>
            <person name="Jelsbak L."/>
            <person name="Jelsbak L."/>
            <person name="Kalinowski J."/>
            <person name="Kegler C."/>
            <person name="Knauber T."/>
            <person name="Konietzny S."/>
            <person name="Kopp M."/>
            <person name="Krause L."/>
            <person name="Krug D."/>
            <person name="Linke B."/>
            <person name="Mahmud T."/>
            <person name="Martinez-Arias R."/>
            <person name="McHardy A.C."/>
            <person name="Merai M."/>
            <person name="Meyer F."/>
            <person name="Mormann S."/>
            <person name="Munoz-Dorado J."/>
            <person name="Perez J."/>
            <person name="Pradella S."/>
            <person name="Rachid S."/>
            <person name="Raddatz G."/>
            <person name="Rosenau F."/>
            <person name="Rueckert C."/>
            <person name="Sasse F."/>
            <person name="Scharfe M."/>
            <person name="Schuster S.C."/>
            <person name="Suen G."/>
            <person name="Treuner-Lange A."/>
            <person name="Velicer G.J."/>
            <person name="Vorholter F.-J."/>
            <person name="Weissman K.J."/>
            <person name="Welch R.D."/>
            <person name="Wenzel S.C."/>
            <person name="Whitworth D.E."/>
            <person name="Wilhelm S."/>
            <person name="Wittmann C."/>
            <person name="Bloecker H."/>
            <person name="Puehler A."/>
            <person name="Mueller R."/>
        </authorList>
    </citation>
    <scope>NUCLEOTIDE SEQUENCE [LARGE SCALE GENOMIC DNA]</scope>
    <source>
        <strain evidence="2">So ce56</strain>
    </source>
</reference>
<dbReference type="Proteomes" id="UP000002139">
    <property type="component" value="Chromosome"/>
</dbReference>
<accession>A9GQH7</accession>
<proteinExistence type="predicted"/>
<name>A9GQH7_SORC5</name>